<keyword evidence="3" id="KW-1185">Reference proteome</keyword>
<feature type="compositionally biased region" description="Basic and acidic residues" evidence="1">
    <location>
        <begin position="176"/>
        <end position="226"/>
    </location>
</feature>
<reference evidence="2" key="2">
    <citation type="journal article" date="2007" name="Science">
        <title>Draft genome sequence of the sexually transmitted pathogen Trichomonas vaginalis.</title>
        <authorList>
            <person name="Carlton J.M."/>
            <person name="Hirt R.P."/>
            <person name="Silva J.C."/>
            <person name="Delcher A.L."/>
            <person name="Schatz M."/>
            <person name="Zhao Q."/>
            <person name="Wortman J.R."/>
            <person name="Bidwell S.L."/>
            <person name="Alsmark U.C.M."/>
            <person name="Besteiro S."/>
            <person name="Sicheritz-Ponten T."/>
            <person name="Noel C.J."/>
            <person name="Dacks J.B."/>
            <person name="Foster P.G."/>
            <person name="Simillion C."/>
            <person name="Van de Peer Y."/>
            <person name="Miranda-Saavedra D."/>
            <person name="Barton G.J."/>
            <person name="Westrop G.D."/>
            <person name="Mueller S."/>
            <person name="Dessi D."/>
            <person name="Fiori P.L."/>
            <person name="Ren Q."/>
            <person name="Paulsen I."/>
            <person name="Zhang H."/>
            <person name="Bastida-Corcuera F.D."/>
            <person name="Simoes-Barbosa A."/>
            <person name="Brown M.T."/>
            <person name="Hayes R.D."/>
            <person name="Mukherjee M."/>
            <person name="Okumura C.Y."/>
            <person name="Schneider R."/>
            <person name="Smith A.J."/>
            <person name="Vanacova S."/>
            <person name="Villalvazo M."/>
            <person name="Haas B.J."/>
            <person name="Pertea M."/>
            <person name="Feldblyum T.V."/>
            <person name="Utterback T.R."/>
            <person name="Shu C.L."/>
            <person name="Osoegawa K."/>
            <person name="de Jong P.J."/>
            <person name="Hrdy I."/>
            <person name="Horvathova L."/>
            <person name="Zubacova Z."/>
            <person name="Dolezal P."/>
            <person name="Malik S.B."/>
            <person name="Logsdon J.M. Jr."/>
            <person name="Henze K."/>
            <person name="Gupta A."/>
            <person name="Wang C.C."/>
            <person name="Dunne R.L."/>
            <person name="Upcroft J.A."/>
            <person name="Upcroft P."/>
            <person name="White O."/>
            <person name="Salzberg S.L."/>
            <person name="Tang P."/>
            <person name="Chiu C.-H."/>
            <person name="Lee Y.-S."/>
            <person name="Embley T.M."/>
            <person name="Coombs G.H."/>
            <person name="Mottram J.C."/>
            <person name="Tachezy J."/>
            <person name="Fraser-Liggett C.M."/>
            <person name="Johnson P.J."/>
        </authorList>
    </citation>
    <scope>NUCLEOTIDE SEQUENCE [LARGE SCALE GENOMIC DNA]</scope>
    <source>
        <strain evidence="2">G3</strain>
    </source>
</reference>
<gene>
    <name evidence="2" type="ORF">TVAG_453280</name>
</gene>
<dbReference type="RefSeq" id="XP_001316733.1">
    <property type="nucleotide sequence ID" value="XM_001316698.1"/>
</dbReference>
<feature type="region of interest" description="Disordered" evidence="1">
    <location>
        <begin position="168"/>
        <end position="226"/>
    </location>
</feature>
<reference evidence="2" key="1">
    <citation type="submission" date="2006-10" db="EMBL/GenBank/DDBJ databases">
        <authorList>
            <person name="Amadeo P."/>
            <person name="Zhao Q."/>
            <person name="Wortman J."/>
            <person name="Fraser-Liggett C."/>
            <person name="Carlton J."/>
        </authorList>
    </citation>
    <scope>NUCLEOTIDE SEQUENCE</scope>
    <source>
        <strain evidence="2">G3</strain>
    </source>
</reference>
<protein>
    <submittedName>
        <fullName evidence="2">Uncharacterized protein</fullName>
    </submittedName>
</protein>
<dbReference type="KEGG" id="tva:4762373"/>
<sequence>MFFLCFSLFSNTVNLTDRLSGNWQVTITRATSSLTDKEPEVLYLYQRSESKMELTTLENETIAEIPFTWINITYLQFTLDDIKFDFPFSMGFPFNDIISNYFIKVTHLTQTDIHALVIDQEQKQLFNLDFAKIDITQQQSSIFQSPLMLGVVFFIAMRILPRLFGAGGQRKQKPATKQEEHNEPSKLEEKAEKDEKENTEVSEKEESSVHEYKPEDEPKENEGKIE</sequence>
<evidence type="ECO:0000256" key="1">
    <source>
        <dbReference type="SAM" id="MobiDB-lite"/>
    </source>
</evidence>
<dbReference type="Proteomes" id="UP000001542">
    <property type="component" value="Unassembled WGS sequence"/>
</dbReference>
<accession>A2ES73</accession>
<dbReference type="EMBL" id="DS113473">
    <property type="protein sequence ID" value="EAY04510.1"/>
    <property type="molecule type" value="Genomic_DNA"/>
</dbReference>
<proteinExistence type="predicted"/>
<dbReference type="InParanoid" id="A2ES73"/>
<dbReference type="VEuPathDB" id="TrichDB:TVAG_453280"/>
<name>A2ES73_TRIV3</name>
<dbReference type="AlphaFoldDB" id="A2ES73"/>
<evidence type="ECO:0000313" key="3">
    <source>
        <dbReference type="Proteomes" id="UP000001542"/>
    </source>
</evidence>
<organism evidence="2 3">
    <name type="scientific">Trichomonas vaginalis (strain ATCC PRA-98 / G3)</name>
    <dbReference type="NCBI Taxonomy" id="412133"/>
    <lineage>
        <taxon>Eukaryota</taxon>
        <taxon>Metamonada</taxon>
        <taxon>Parabasalia</taxon>
        <taxon>Trichomonadida</taxon>
        <taxon>Trichomonadidae</taxon>
        <taxon>Trichomonas</taxon>
    </lineage>
</organism>
<evidence type="ECO:0000313" key="2">
    <source>
        <dbReference type="EMBL" id="EAY04510.1"/>
    </source>
</evidence>
<dbReference type="VEuPathDB" id="TrichDB:TVAGG3_0612120"/>